<comment type="caution">
    <text evidence="2">The sequence shown here is derived from an EMBL/GenBank/DDBJ whole genome shotgun (WGS) entry which is preliminary data.</text>
</comment>
<organism evidence="2 3">
    <name type="scientific">SAR324 cluster bacterium</name>
    <dbReference type="NCBI Taxonomy" id="2024889"/>
    <lineage>
        <taxon>Bacteria</taxon>
        <taxon>Deltaproteobacteria</taxon>
        <taxon>SAR324 cluster</taxon>
    </lineage>
</organism>
<dbReference type="EMBL" id="JAAZON010000170">
    <property type="protein sequence ID" value="NMC62335.1"/>
    <property type="molecule type" value="Genomic_DNA"/>
</dbReference>
<proteinExistence type="predicted"/>
<gene>
    <name evidence="2" type="ORF">GYA55_04135</name>
</gene>
<name>A0A7X9IJ77_9DELT</name>
<reference evidence="2 3" key="1">
    <citation type="journal article" date="2020" name="Biotechnol. Biofuels">
        <title>New insights from the biogas microbiome by comprehensive genome-resolved metagenomics of nearly 1600 species originating from multiple anaerobic digesters.</title>
        <authorList>
            <person name="Campanaro S."/>
            <person name="Treu L."/>
            <person name="Rodriguez-R L.M."/>
            <person name="Kovalovszki A."/>
            <person name="Ziels R.M."/>
            <person name="Maus I."/>
            <person name="Zhu X."/>
            <person name="Kougias P.G."/>
            <person name="Basile A."/>
            <person name="Luo G."/>
            <person name="Schluter A."/>
            <person name="Konstantinidis K.T."/>
            <person name="Angelidaki I."/>
        </authorList>
    </citation>
    <scope>NUCLEOTIDE SEQUENCE [LARGE SCALE GENOMIC DNA]</scope>
    <source>
        <strain evidence="2">AS27yjCOA_65</strain>
    </source>
</reference>
<keyword evidence="1" id="KW-0812">Transmembrane</keyword>
<sequence length="411" mass="46113">MFTQGRPRHPHISLLRNLLILFLFLTLLLVFLWHQRISRGNGEYIVETKSGKELALEAFKFLEVLHRPDNIIQGIECKNNESCTSIKSVNPPAAIAWQIQANAKLYHESKSSKYLENISKLFEMFDKFKKHPLLSLQLEVNLSQLIEGFKASRNFDVLRLIVPTLQDIRTQVNTKGPLSIVAKDQMVASLIAGELADFYGLLGDPTVIEYLKNNWLPKKYTDSDLQAYRDSFKIASSKIIDELHASGEMTQAGGLAIPILEPQDFSCFVQLAKSKLYNATKDAPLLNQIIEYFDKADFESKDTGDVRFNVIQPALACAETLKNIITVRPELEKDLHAIISKFILSRFDYSRRPICTGDNGFLGSMGEGFTCAGTLKLISDSAWAVSILADLKMQFDISSKRIANDVGASSD</sequence>
<evidence type="ECO:0000256" key="1">
    <source>
        <dbReference type="SAM" id="Phobius"/>
    </source>
</evidence>
<evidence type="ECO:0000313" key="3">
    <source>
        <dbReference type="Proteomes" id="UP000524246"/>
    </source>
</evidence>
<evidence type="ECO:0000313" key="2">
    <source>
        <dbReference type="EMBL" id="NMC62335.1"/>
    </source>
</evidence>
<dbReference type="AlphaFoldDB" id="A0A7X9IJ77"/>
<dbReference type="Proteomes" id="UP000524246">
    <property type="component" value="Unassembled WGS sequence"/>
</dbReference>
<keyword evidence="1" id="KW-1133">Transmembrane helix</keyword>
<feature type="transmembrane region" description="Helical" evidence="1">
    <location>
        <begin position="12"/>
        <end position="33"/>
    </location>
</feature>
<protein>
    <submittedName>
        <fullName evidence="2">Uncharacterized protein</fullName>
    </submittedName>
</protein>
<accession>A0A7X9IJ77</accession>
<keyword evidence="1" id="KW-0472">Membrane</keyword>